<dbReference type="AlphaFoldDB" id="A0A8R7UNK8"/>
<evidence type="ECO:0000256" key="1">
    <source>
        <dbReference type="SAM" id="MobiDB-lite"/>
    </source>
</evidence>
<proteinExistence type="predicted"/>
<keyword evidence="3" id="KW-1185">Reference proteome</keyword>
<feature type="region of interest" description="Disordered" evidence="1">
    <location>
        <begin position="1"/>
        <end position="66"/>
    </location>
</feature>
<sequence length="66" mass="6635">MGRAVAPGGLSRTWRSEASNGPHGLSKEIKAATSLGPPDSPSPSRPSPSSRPKLILGSTIESPGAS</sequence>
<reference evidence="2" key="3">
    <citation type="submission" date="2022-06" db="UniProtKB">
        <authorList>
            <consortium name="EnsemblPlants"/>
        </authorList>
    </citation>
    <scope>IDENTIFICATION</scope>
</reference>
<reference evidence="2" key="2">
    <citation type="submission" date="2018-03" db="EMBL/GenBank/DDBJ databases">
        <title>The Triticum urartu genome reveals the dynamic nature of wheat genome evolution.</title>
        <authorList>
            <person name="Ling H."/>
            <person name="Ma B."/>
            <person name="Shi X."/>
            <person name="Liu H."/>
            <person name="Dong L."/>
            <person name="Sun H."/>
            <person name="Cao Y."/>
            <person name="Gao Q."/>
            <person name="Zheng S."/>
            <person name="Li Y."/>
            <person name="Yu Y."/>
            <person name="Du H."/>
            <person name="Qi M."/>
            <person name="Li Y."/>
            <person name="Yu H."/>
            <person name="Cui Y."/>
            <person name="Wang N."/>
            <person name="Chen C."/>
            <person name="Wu H."/>
            <person name="Zhao Y."/>
            <person name="Zhang J."/>
            <person name="Li Y."/>
            <person name="Zhou W."/>
            <person name="Zhang B."/>
            <person name="Hu W."/>
            <person name="Eijk M."/>
            <person name="Tang J."/>
            <person name="Witsenboer H."/>
            <person name="Zhao S."/>
            <person name="Li Z."/>
            <person name="Zhang A."/>
            <person name="Wang D."/>
            <person name="Liang C."/>
        </authorList>
    </citation>
    <scope>NUCLEOTIDE SEQUENCE [LARGE SCALE GENOMIC DNA]</scope>
    <source>
        <strain evidence="2">cv. G1812</strain>
    </source>
</reference>
<dbReference type="EnsemblPlants" id="TuG1812G0600000824.01.T01">
    <property type="protein sequence ID" value="TuG1812G0600000824.01.T01.cds300486"/>
    <property type="gene ID" value="TuG1812G0600000824.01"/>
</dbReference>
<organism evidence="2 3">
    <name type="scientific">Triticum urartu</name>
    <name type="common">Red wild einkorn</name>
    <name type="synonym">Crithodium urartu</name>
    <dbReference type="NCBI Taxonomy" id="4572"/>
    <lineage>
        <taxon>Eukaryota</taxon>
        <taxon>Viridiplantae</taxon>
        <taxon>Streptophyta</taxon>
        <taxon>Embryophyta</taxon>
        <taxon>Tracheophyta</taxon>
        <taxon>Spermatophyta</taxon>
        <taxon>Magnoliopsida</taxon>
        <taxon>Liliopsida</taxon>
        <taxon>Poales</taxon>
        <taxon>Poaceae</taxon>
        <taxon>BOP clade</taxon>
        <taxon>Pooideae</taxon>
        <taxon>Triticodae</taxon>
        <taxon>Triticeae</taxon>
        <taxon>Triticinae</taxon>
        <taxon>Triticum</taxon>
    </lineage>
</organism>
<name>A0A8R7UNK8_TRIUA</name>
<evidence type="ECO:0000313" key="3">
    <source>
        <dbReference type="Proteomes" id="UP000015106"/>
    </source>
</evidence>
<protein>
    <submittedName>
        <fullName evidence="2">Uncharacterized protein</fullName>
    </submittedName>
</protein>
<evidence type="ECO:0000313" key="2">
    <source>
        <dbReference type="EnsemblPlants" id="TuG1812G0600000824.01.T01.cds300486"/>
    </source>
</evidence>
<dbReference type="Gramene" id="TuG1812G0600000824.01.T01">
    <property type="protein sequence ID" value="TuG1812G0600000824.01.T01.cds300486"/>
    <property type="gene ID" value="TuG1812G0600000824.01"/>
</dbReference>
<reference evidence="3" key="1">
    <citation type="journal article" date="2013" name="Nature">
        <title>Draft genome of the wheat A-genome progenitor Triticum urartu.</title>
        <authorList>
            <person name="Ling H.Q."/>
            <person name="Zhao S."/>
            <person name="Liu D."/>
            <person name="Wang J."/>
            <person name="Sun H."/>
            <person name="Zhang C."/>
            <person name="Fan H."/>
            <person name="Li D."/>
            <person name="Dong L."/>
            <person name="Tao Y."/>
            <person name="Gao C."/>
            <person name="Wu H."/>
            <person name="Li Y."/>
            <person name="Cui Y."/>
            <person name="Guo X."/>
            <person name="Zheng S."/>
            <person name="Wang B."/>
            <person name="Yu K."/>
            <person name="Liang Q."/>
            <person name="Yang W."/>
            <person name="Lou X."/>
            <person name="Chen J."/>
            <person name="Feng M."/>
            <person name="Jian J."/>
            <person name="Zhang X."/>
            <person name="Luo G."/>
            <person name="Jiang Y."/>
            <person name="Liu J."/>
            <person name="Wang Z."/>
            <person name="Sha Y."/>
            <person name="Zhang B."/>
            <person name="Wu H."/>
            <person name="Tang D."/>
            <person name="Shen Q."/>
            <person name="Xue P."/>
            <person name="Zou S."/>
            <person name="Wang X."/>
            <person name="Liu X."/>
            <person name="Wang F."/>
            <person name="Yang Y."/>
            <person name="An X."/>
            <person name="Dong Z."/>
            <person name="Zhang K."/>
            <person name="Zhang X."/>
            <person name="Luo M.C."/>
            <person name="Dvorak J."/>
            <person name="Tong Y."/>
            <person name="Wang J."/>
            <person name="Yang H."/>
            <person name="Li Z."/>
            <person name="Wang D."/>
            <person name="Zhang A."/>
            <person name="Wang J."/>
        </authorList>
    </citation>
    <scope>NUCLEOTIDE SEQUENCE</scope>
    <source>
        <strain evidence="3">cv. G1812</strain>
    </source>
</reference>
<accession>A0A8R7UNK8</accession>
<dbReference type="Proteomes" id="UP000015106">
    <property type="component" value="Chromosome 6"/>
</dbReference>